<evidence type="ECO:0000313" key="1">
    <source>
        <dbReference type="EMBL" id="PKI84037.1"/>
    </source>
</evidence>
<dbReference type="EMBL" id="KZ454990">
    <property type="protein sequence ID" value="PKI84037.1"/>
    <property type="molecule type" value="Genomic_DNA"/>
</dbReference>
<dbReference type="Proteomes" id="UP000232875">
    <property type="component" value="Unassembled WGS sequence"/>
</dbReference>
<dbReference type="AlphaFoldDB" id="A0A2N1JBW9"/>
<protein>
    <submittedName>
        <fullName evidence="1">Uncharacterized protein</fullName>
    </submittedName>
</protein>
<organism evidence="1 2">
    <name type="scientific">Malassezia vespertilionis</name>
    <dbReference type="NCBI Taxonomy" id="2020962"/>
    <lineage>
        <taxon>Eukaryota</taxon>
        <taxon>Fungi</taxon>
        <taxon>Dikarya</taxon>
        <taxon>Basidiomycota</taxon>
        <taxon>Ustilaginomycotina</taxon>
        <taxon>Malasseziomycetes</taxon>
        <taxon>Malasseziales</taxon>
        <taxon>Malasseziaceae</taxon>
        <taxon>Malassezia</taxon>
    </lineage>
</organism>
<gene>
    <name evidence="1" type="ORF">MVES_001960</name>
</gene>
<keyword evidence="2" id="KW-1185">Reference proteome</keyword>
<name>A0A2N1JBW9_9BASI</name>
<proteinExistence type="predicted"/>
<dbReference type="OrthoDB" id="2349883at2759"/>
<accession>A0A2N1JBW9</accession>
<reference evidence="1 2" key="1">
    <citation type="submission" date="2017-10" db="EMBL/GenBank/DDBJ databases">
        <title>A novel species of cold-tolerant Malassezia isolated from bats.</title>
        <authorList>
            <person name="Lorch J.M."/>
            <person name="Palmer J.M."/>
            <person name="Vanderwolf K.J."/>
            <person name="Schmidt K.Z."/>
            <person name="Verant M.L."/>
            <person name="Weller T.J."/>
            <person name="Blehert D.S."/>
        </authorList>
    </citation>
    <scope>NUCLEOTIDE SEQUENCE [LARGE SCALE GENOMIC DNA]</scope>
    <source>
        <strain evidence="1 2">NWHC:44797-103</strain>
    </source>
</reference>
<evidence type="ECO:0000313" key="2">
    <source>
        <dbReference type="Proteomes" id="UP000232875"/>
    </source>
</evidence>
<sequence length="500" mass="55144">MRASQFARGALRAFSTSAHATRENRVSALNFMLSSESAVYRARLAALEQLLPAIKGRWGGIGFAITQALGLGAMLESEESVMRFESAQPLYYPVWIAEGIWKVKCRGDAGAAEATFVSTNSVFPGNTFKPMDTLPLRPPPLRMPEMEGRWPSNMVTTSADEPMRYESFSAARHLHPSVKLEDPITVLPFNVSPFALSDAFRNADLRTLVVDLLSEGPALHINKRISLLPGVEIQVANVSEPNEPNATAMVRIEHDSLDVKLMACYPILLPLHLVRFRYDAHGERNKLATVALGAWDANLLAYAMLSDENKAWVTKDNVSWLNIDILDFDPAVPVPKPSLDQHTEDAAMQPDARIIDLMAQQSQVQNVFEQRATDLLEHADWSACTAWEHKQGGAPSSVEAEAGLGALINWDASGILPLHECKLDTRQYIILYGQALFNARLLEGIEKDRAAGRDISTVQCLHNGNVVTGEEAIAALHERQLEIESARDANCPSWLDTKSM</sequence>